<name>A0A8T0T560_PANVG</name>
<dbReference type="AlphaFoldDB" id="A0A8T0T560"/>
<accession>A0A8T0T560</accession>
<protein>
    <submittedName>
        <fullName evidence="1">Uncharacterized protein</fullName>
    </submittedName>
</protein>
<keyword evidence="2" id="KW-1185">Reference proteome</keyword>
<evidence type="ECO:0000313" key="2">
    <source>
        <dbReference type="Proteomes" id="UP000823388"/>
    </source>
</evidence>
<dbReference type="Proteomes" id="UP000823388">
    <property type="component" value="Chromosome 4N"/>
</dbReference>
<sequence>MPCRHGTSPVCACALLRYDALLRSACTPALALSADVKTVSWSNFVRLYHPILAGSVRTTCLRPTPTASAKISPPSYLSIPCFSILSVLPQQSKTITIFLICFFLSLFSSGSFTSPA</sequence>
<evidence type="ECO:0000313" key="1">
    <source>
        <dbReference type="EMBL" id="KAG2606842.1"/>
    </source>
</evidence>
<gene>
    <name evidence="1" type="ORF">PVAP13_4NG164277</name>
</gene>
<organism evidence="1 2">
    <name type="scientific">Panicum virgatum</name>
    <name type="common">Blackwell switchgrass</name>
    <dbReference type="NCBI Taxonomy" id="38727"/>
    <lineage>
        <taxon>Eukaryota</taxon>
        <taxon>Viridiplantae</taxon>
        <taxon>Streptophyta</taxon>
        <taxon>Embryophyta</taxon>
        <taxon>Tracheophyta</taxon>
        <taxon>Spermatophyta</taxon>
        <taxon>Magnoliopsida</taxon>
        <taxon>Liliopsida</taxon>
        <taxon>Poales</taxon>
        <taxon>Poaceae</taxon>
        <taxon>PACMAD clade</taxon>
        <taxon>Panicoideae</taxon>
        <taxon>Panicodae</taxon>
        <taxon>Paniceae</taxon>
        <taxon>Panicinae</taxon>
        <taxon>Panicum</taxon>
        <taxon>Panicum sect. Hiantes</taxon>
    </lineage>
</organism>
<comment type="caution">
    <text evidence="1">The sequence shown here is derived from an EMBL/GenBank/DDBJ whole genome shotgun (WGS) entry which is preliminary data.</text>
</comment>
<dbReference type="EMBL" id="CM029044">
    <property type="protein sequence ID" value="KAG2606842.1"/>
    <property type="molecule type" value="Genomic_DNA"/>
</dbReference>
<proteinExistence type="predicted"/>
<reference evidence="1 2" key="1">
    <citation type="submission" date="2020-05" db="EMBL/GenBank/DDBJ databases">
        <title>WGS assembly of Panicum virgatum.</title>
        <authorList>
            <person name="Lovell J.T."/>
            <person name="Jenkins J."/>
            <person name="Shu S."/>
            <person name="Juenger T.E."/>
            <person name="Schmutz J."/>
        </authorList>
    </citation>
    <scope>NUCLEOTIDE SEQUENCE [LARGE SCALE GENOMIC DNA]</scope>
    <source>
        <strain evidence="2">cv. AP13</strain>
    </source>
</reference>